<evidence type="ECO:0000313" key="2">
    <source>
        <dbReference type="Proteomes" id="UP000176050"/>
    </source>
</evidence>
<reference evidence="1 2" key="1">
    <citation type="submission" date="2016-10" db="EMBL/GenBank/DDBJ databases">
        <title>Lutibacter sp. LPB0138, isolated from marine gastropod.</title>
        <authorList>
            <person name="Kim E."/>
            <person name="Yi H."/>
        </authorList>
    </citation>
    <scope>NUCLEOTIDE SEQUENCE [LARGE SCALE GENOMIC DNA]</scope>
    <source>
        <strain evidence="1 2">LPB0138</strain>
    </source>
</reference>
<sequence>MRIFKFIAFAFTLIGCAQVKTQSVTELFEMNPKTIELLTENQIVIIDNISSIQLYAIKKQLIQGTKDEYSNKNIFVRTLNESEKVELLSLIINDDNYYWDSYEKLNFNPTKQIIIKDTESQFMILYSEDTQQIGFIDLQGQKVLKIGPELNKYFQKI</sequence>
<accession>A0A1D8P6Z6</accession>
<protein>
    <recommendedName>
        <fullName evidence="3">Lipoprotein</fullName>
    </recommendedName>
</protein>
<keyword evidence="2" id="KW-1185">Reference proteome</keyword>
<dbReference type="OrthoDB" id="1438733at2"/>
<dbReference type="RefSeq" id="WP_070236472.1">
    <property type="nucleotide sequence ID" value="NZ_CP017478.1"/>
</dbReference>
<dbReference type="AlphaFoldDB" id="A0A1D8P6Z6"/>
<dbReference type="PROSITE" id="PS51257">
    <property type="entry name" value="PROKAR_LIPOPROTEIN"/>
    <property type="match status" value="1"/>
</dbReference>
<gene>
    <name evidence="1" type="ORF">LPB138_06415</name>
</gene>
<proteinExistence type="predicted"/>
<dbReference type="EMBL" id="CP017478">
    <property type="protein sequence ID" value="AOW20334.1"/>
    <property type="molecule type" value="Genomic_DNA"/>
</dbReference>
<dbReference type="Proteomes" id="UP000176050">
    <property type="component" value="Chromosome"/>
</dbReference>
<dbReference type="KEGG" id="lul:LPB138_06415"/>
<evidence type="ECO:0008006" key="3">
    <source>
        <dbReference type="Google" id="ProtNLM"/>
    </source>
</evidence>
<organism evidence="1 2">
    <name type="scientific">Urechidicola croceus</name>
    <dbReference type="NCBI Taxonomy" id="1850246"/>
    <lineage>
        <taxon>Bacteria</taxon>
        <taxon>Pseudomonadati</taxon>
        <taxon>Bacteroidota</taxon>
        <taxon>Flavobacteriia</taxon>
        <taxon>Flavobacteriales</taxon>
        <taxon>Flavobacteriaceae</taxon>
        <taxon>Urechidicola</taxon>
    </lineage>
</organism>
<name>A0A1D8P6Z6_9FLAO</name>
<dbReference type="STRING" id="1850246.LPB138_06415"/>
<evidence type="ECO:0000313" key="1">
    <source>
        <dbReference type="EMBL" id="AOW20334.1"/>
    </source>
</evidence>